<dbReference type="PROSITE" id="PS51257">
    <property type="entry name" value="PROKAR_LIPOPROTEIN"/>
    <property type="match status" value="1"/>
</dbReference>
<evidence type="ECO:0008006" key="6">
    <source>
        <dbReference type="Google" id="ProtNLM"/>
    </source>
</evidence>
<evidence type="ECO:0000256" key="3">
    <source>
        <dbReference type="SAM" id="SignalP"/>
    </source>
</evidence>
<protein>
    <recommendedName>
        <fullName evidence="6">Lipoprotein</fullName>
    </recommendedName>
</protein>
<sequence>MKAKKLFLISASLLGSLIPLAAVSCKKEKIDKKEDIHPKNDHDNGKDKNSNPQPGNTENKEPKTDDSANGETKPSESTPNDAPSEKSELDRYIDKVKEYGKEASEFFDLASRLIQTKYKEEISKKYGKFGEIIKGLSKLYEGIKSNLDETRKQIIEGFKDPESKKALLEYLNSYEESREEIQTAIKELKEIEKRK</sequence>
<keyword evidence="5" id="KW-1185">Reference proteome</keyword>
<organism evidence="4 5">
    <name type="scientific">Metamycoplasma auris</name>
    <dbReference type="NCBI Taxonomy" id="51363"/>
    <lineage>
        <taxon>Bacteria</taxon>
        <taxon>Bacillati</taxon>
        <taxon>Mycoplasmatota</taxon>
        <taxon>Mycoplasmoidales</taxon>
        <taxon>Metamycoplasmataceae</taxon>
        <taxon>Metamycoplasma</taxon>
    </lineage>
</organism>
<keyword evidence="3" id="KW-0732">Signal</keyword>
<evidence type="ECO:0000313" key="5">
    <source>
        <dbReference type="Proteomes" id="UP000249646"/>
    </source>
</evidence>
<keyword evidence="1" id="KW-0175">Coiled coil</keyword>
<evidence type="ECO:0000256" key="1">
    <source>
        <dbReference type="SAM" id="Coils"/>
    </source>
</evidence>
<dbReference type="Proteomes" id="UP000249646">
    <property type="component" value="Unassembled WGS sequence"/>
</dbReference>
<evidence type="ECO:0000313" key="4">
    <source>
        <dbReference type="EMBL" id="PZW01499.1"/>
    </source>
</evidence>
<name>A0A2W7GWA4_9BACT</name>
<dbReference type="EMBL" id="QKUB01000001">
    <property type="protein sequence ID" value="PZW01499.1"/>
    <property type="molecule type" value="Genomic_DNA"/>
</dbReference>
<gene>
    <name evidence="4" type="ORF">BCF89_10114</name>
</gene>
<dbReference type="OrthoDB" id="5345368at2"/>
<accession>A0A2W7GWA4</accession>
<feature type="signal peptide" evidence="3">
    <location>
        <begin position="1"/>
        <end position="21"/>
    </location>
</feature>
<evidence type="ECO:0000256" key="2">
    <source>
        <dbReference type="SAM" id="MobiDB-lite"/>
    </source>
</evidence>
<reference evidence="4 5" key="1">
    <citation type="submission" date="2018-06" db="EMBL/GenBank/DDBJ databases">
        <title>Genomic Encyclopedia of Archaeal and Bacterial Type Strains, Phase II (KMG-II): from individual species to whole genera.</title>
        <authorList>
            <person name="Goeker M."/>
        </authorList>
    </citation>
    <scope>NUCLEOTIDE SEQUENCE [LARGE SCALE GENOMIC DNA]</scope>
    <source>
        <strain evidence="4 5">ATCC 51348</strain>
    </source>
</reference>
<feature type="coiled-coil region" evidence="1">
    <location>
        <begin position="133"/>
        <end position="194"/>
    </location>
</feature>
<feature type="compositionally biased region" description="Basic and acidic residues" evidence="2">
    <location>
        <begin position="29"/>
        <end position="49"/>
    </location>
</feature>
<proteinExistence type="predicted"/>
<feature type="region of interest" description="Disordered" evidence="2">
    <location>
        <begin position="29"/>
        <end position="91"/>
    </location>
</feature>
<dbReference type="AlphaFoldDB" id="A0A2W7GWA4"/>
<feature type="compositionally biased region" description="Polar residues" evidence="2">
    <location>
        <begin position="67"/>
        <end position="81"/>
    </location>
</feature>
<dbReference type="NCBIfam" id="NF045982">
    <property type="entry name" value="Mbov0283_fam_LP"/>
    <property type="match status" value="1"/>
</dbReference>
<comment type="caution">
    <text evidence="4">The sequence shown here is derived from an EMBL/GenBank/DDBJ whole genome shotgun (WGS) entry which is preliminary data.</text>
</comment>
<dbReference type="RefSeq" id="WP_111517933.1">
    <property type="nucleotide sequence ID" value="NZ_QKUB01000001.1"/>
</dbReference>
<feature type="chain" id="PRO_5016072104" description="Lipoprotein" evidence="3">
    <location>
        <begin position="22"/>
        <end position="195"/>
    </location>
</feature>